<dbReference type="EMBL" id="VSRR010092426">
    <property type="protein sequence ID" value="MPC92767.1"/>
    <property type="molecule type" value="Genomic_DNA"/>
</dbReference>
<reference evidence="2 3" key="1">
    <citation type="submission" date="2019-05" db="EMBL/GenBank/DDBJ databases">
        <title>Another draft genome of Portunus trituberculatus and its Hox gene families provides insights of decapod evolution.</title>
        <authorList>
            <person name="Jeong J.-H."/>
            <person name="Song I."/>
            <person name="Kim S."/>
            <person name="Choi T."/>
            <person name="Kim D."/>
            <person name="Ryu S."/>
            <person name="Kim W."/>
        </authorList>
    </citation>
    <scope>NUCLEOTIDE SEQUENCE [LARGE SCALE GENOMIC DNA]</scope>
    <source>
        <tissue evidence="2">Muscle</tissue>
    </source>
</reference>
<dbReference type="AlphaFoldDB" id="A0A5B7JHN7"/>
<accession>A0A5B7JHN7</accession>
<keyword evidence="3" id="KW-1185">Reference proteome</keyword>
<keyword evidence="1" id="KW-0175">Coiled coil</keyword>
<sequence>MDRKLLQQKQELQAKLQQCQVEERRLCNLSLDHQRKIEELERSISNVDQQLRDKEVQAARQDEWLSSVRGVMHRIMAEGTQNDELRSTLLNVLNQTD</sequence>
<evidence type="ECO:0000313" key="3">
    <source>
        <dbReference type="Proteomes" id="UP000324222"/>
    </source>
</evidence>
<protein>
    <submittedName>
        <fullName evidence="2">Uncharacterized protein</fullName>
    </submittedName>
</protein>
<evidence type="ECO:0000256" key="1">
    <source>
        <dbReference type="SAM" id="Coils"/>
    </source>
</evidence>
<proteinExistence type="predicted"/>
<feature type="coiled-coil region" evidence="1">
    <location>
        <begin position="2"/>
        <end position="57"/>
    </location>
</feature>
<dbReference type="Proteomes" id="UP000324222">
    <property type="component" value="Unassembled WGS sequence"/>
</dbReference>
<comment type="caution">
    <text evidence="2">The sequence shown here is derived from an EMBL/GenBank/DDBJ whole genome shotgun (WGS) entry which is preliminary data.</text>
</comment>
<organism evidence="2 3">
    <name type="scientific">Portunus trituberculatus</name>
    <name type="common">Swimming crab</name>
    <name type="synonym">Neptunus trituberculatus</name>
    <dbReference type="NCBI Taxonomy" id="210409"/>
    <lineage>
        <taxon>Eukaryota</taxon>
        <taxon>Metazoa</taxon>
        <taxon>Ecdysozoa</taxon>
        <taxon>Arthropoda</taxon>
        <taxon>Crustacea</taxon>
        <taxon>Multicrustacea</taxon>
        <taxon>Malacostraca</taxon>
        <taxon>Eumalacostraca</taxon>
        <taxon>Eucarida</taxon>
        <taxon>Decapoda</taxon>
        <taxon>Pleocyemata</taxon>
        <taxon>Brachyura</taxon>
        <taxon>Eubrachyura</taxon>
        <taxon>Portunoidea</taxon>
        <taxon>Portunidae</taxon>
        <taxon>Portuninae</taxon>
        <taxon>Portunus</taxon>
    </lineage>
</organism>
<evidence type="ECO:0000313" key="2">
    <source>
        <dbReference type="EMBL" id="MPC92767.1"/>
    </source>
</evidence>
<gene>
    <name evidence="2" type="ORF">E2C01_087873</name>
</gene>
<name>A0A5B7JHN7_PORTR</name>